<dbReference type="EMBL" id="JAHESE010000009">
    <property type="protein sequence ID" value="MBT1708930.1"/>
    <property type="molecule type" value="Genomic_DNA"/>
</dbReference>
<feature type="active site" description="Proton acceptor" evidence="12 13">
    <location>
        <position position="340"/>
    </location>
</feature>
<evidence type="ECO:0000256" key="12">
    <source>
        <dbReference type="HAMAP-Rule" id="MF_00318"/>
    </source>
</evidence>
<dbReference type="Gene3D" id="3.20.20.120">
    <property type="entry name" value="Enolase-like C-terminal domain"/>
    <property type="match status" value="1"/>
</dbReference>
<feature type="binding site" evidence="14">
    <location>
        <position position="288"/>
    </location>
    <ligand>
        <name>substrate</name>
    </ligand>
</feature>
<keyword evidence="8 12" id="KW-0460">Magnesium</keyword>
<evidence type="ECO:0000256" key="10">
    <source>
        <dbReference type="ARBA" id="ARBA00023239"/>
    </source>
</evidence>
<evidence type="ECO:0000256" key="13">
    <source>
        <dbReference type="PIRSR" id="PIRSR001400-1"/>
    </source>
</evidence>
<evidence type="ECO:0000256" key="2">
    <source>
        <dbReference type="ARBA" id="ARBA00009604"/>
    </source>
</evidence>
<dbReference type="SFLD" id="SFLDG00178">
    <property type="entry name" value="enolase"/>
    <property type="match status" value="1"/>
</dbReference>
<dbReference type="SMART" id="SM01192">
    <property type="entry name" value="Enolase_C"/>
    <property type="match status" value="1"/>
</dbReference>
<gene>
    <name evidence="12 18" type="primary">eno</name>
    <name evidence="18" type="ORF">KK062_11885</name>
</gene>
<dbReference type="SUPFAM" id="SSF51604">
    <property type="entry name" value="Enolase C-terminal domain-like"/>
    <property type="match status" value="1"/>
</dbReference>
<dbReference type="EC" id="4.2.1.11" evidence="3 12"/>
<comment type="function">
    <text evidence="11 12">Catalyzes the reversible conversion of 2-phosphoglycerate (2-PG) into phosphoenolpyruvate (PEP). It is essential for the degradation of carbohydrates via glycolysis.</text>
</comment>
<feature type="binding site" evidence="12 15">
    <location>
        <position position="315"/>
    </location>
    <ligand>
        <name>Mg(2+)</name>
        <dbReference type="ChEBI" id="CHEBI:18420"/>
    </ligand>
</feature>
<dbReference type="HAMAP" id="MF_00318">
    <property type="entry name" value="Enolase"/>
    <property type="match status" value="1"/>
</dbReference>
<feature type="domain" description="Enolase N-terminal" evidence="17">
    <location>
        <begin position="4"/>
        <end position="134"/>
    </location>
</feature>
<evidence type="ECO:0000256" key="8">
    <source>
        <dbReference type="ARBA" id="ARBA00022842"/>
    </source>
</evidence>
<evidence type="ECO:0000259" key="16">
    <source>
        <dbReference type="SMART" id="SM01192"/>
    </source>
</evidence>
<dbReference type="GO" id="GO:0009986">
    <property type="term" value="C:cell surface"/>
    <property type="evidence" value="ECO:0007669"/>
    <property type="project" value="UniProtKB-SubCell"/>
</dbReference>
<evidence type="ECO:0000313" key="18">
    <source>
        <dbReference type="EMBL" id="MBT1708930.1"/>
    </source>
</evidence>
<evidence type="ECO:0000256" key="5">
    <source>
        <dbReference type="ARBA" id="ARBA00022490"/>
    </source>
</evidence>
<dbReference type="SUPFAM" id="SSF54826">
    <property type="entry name" value="Enolase N-terminal domain-like"/>
    <property type="match status" value="1"/>
</dbReference>
<evidence type="ECO:0000256" key="11">
    <source>
        <dbReference type="ARBA" id="ARBA00045763"/>
    </source>
</evidence>
<evidence type="ECO:0000313" key="19">
    <source>
        <dbReference type="Proteomes" id="UP001319080"/>
    </source>
</evidence>
<feature type="binding site" evidence="12">
    <location>
        <position position="391"/>
    </location>
    <ligand>
        <name>(2R)-2-phosphoglycerate</name>
        <dbReference type="ChEBI" id="CHEBI:58289"/>
    </ligand>
</feature>
<feature type="binding site" evidence="14">
    <location>
        <position position="315"/>
    </location>
    <ligand>
        <name>substrate</name>
    </ligand>
</feature>
<evidence type="ECO:0000256" key="4">
    <source>
        <dbReference type="ARBA" id="ARBA00017068"/>
    </source>
</evidence>
<reference evidence="18 19" key="1">
    <citation type="submission" date="2021-05" db="EMBL/GenBank/DDBJ databases">
        <title>A Polyphasic approach of four new species of the genus Ohtaekwangia: Ohtaekwangia histidinii sp. nov., Ohtaekwangia cretensis sp. nov., Ohtaekwangia indiensis sp. nov., Ohtaekwangia reichenbachii sp. nov. from diverse environment.</title>
        <authorList>
            <person name="Octaviana S."/>
        </authorList>
    </citation>
    <scope>NUCLEOTIDE SEQUENCE [LARGE SCALE GENOMIC DNA]</scope>
    <source>
        <strain evidence="18 19">PWU5</strain>
    </source>
</reference>
<dbReference type="CDD" id="cd03313">
    <property type="entry name" value="enolase"/>
    <property type="match status" value="1"/>
</dbReference>
<feature type="binding site" evidence="12">
    <location>
        <position position="369"/>
    </location>
    <ligand>
        <name>(2R)-2-phosphoglycerate</name>
        <dbReference type="ChEBI" id="CHEBI:58289"/>
    </ligand>
</feature>
<dbReference type="GO" id="GO:0004634">
    <property type="term" value="F:phosphopyruvate hydratase activity"/>
    <property type="evidence" value="ECO:0007669"/>
    <property type="project" value="UniProtKB-UniRule"/>
</dbReference>
<organism evidence="18 19">
    <name type="scientific">Dawidia cretensis</name>
    <dbReference type="NCBI Taxonomy" id="2782350"/>
    <lineage>
        <taxon>Bacteria</taxon>
        <taxon>Pseudomonadati</taxon>
        <taxon>Bacteroidota</taxon>
        <taxon>Cytophagia</taxon>
        <taxon>Cytophagales</taxon>
        <taxon>Chryseotaleaceae</taxon>
        <taxon>Dawidia</taxon>
    </lineage>
</organism>
<feature type="binding site" evidence="14">
    <location>
        <begin position="367"/>
        <end position="370"/>
    </location>
    <ligand>
        <name>substrate</name>
    </ligand>
</feature>
<dbReference type="GO" id="GO:0000287">
    <property type="term" value="F:magnesium ion binding"/>
    <property type="evidence" value="ECO:0007669"/>
    <property type="project" value="UniProtKB-UniRule"/>
</dbReference>
<dbReference type="GO" id="GO:0006096">
    <property type="term" value="P:glycolytic process"/>
    <property type="evidence" value="ECO:0007669"/>
    <property type="project" value="UniProtKB-UniRule"/>
</dbReference>
<feature type="binding site" evidence="14">
    <location>
        <position position="164"/>
    </location>
    <ligand>
        <name>substrate</name>
    </ligand>
</feature>
<evidence type="ECO:0000256" key="1">
    <source>
        <dbReference type="ARBA" id="ARBA00005031"/>
    </source>
</evidence>
<dbReference type="FunFam" id="3.30.390.10:FF:000001">
    <property type="entry name" value="Enolase"/>
    <property type="match status" value="1"/>
</dbReference>
<comment type="cofactor">
    <cofactor evidence="12">
        <name>Mg(2+)</name>
        <dbReference type="ChEBI" id="CHEBI:18420"/>
    </cofactor>
    <text evidence="12">Binds a second Mg(2+) ion via substrate during catalysis.</text>
</comment>
<dbReference type="SMART" id="SM01193">
    <property type="entry name" value="Enolase_N"/>
    <property type="match status" value="1"/>
</dbReference>
<sequence>MSLIESIHARQILDSRGNPTIEVDVVTESGATGRAAVPSGASTGTHEAVELRDGDKSKFLGKGVLKAVENVNTTIAAELAGFSIFEQNLLDKIMIELDGTPNKGKLGANAILGVSLAIAKAGAMEAGLPLYRYIGGVNANTLPVPMMNILNGGSHADNSIDFQEFMVMPVKADTFSEALRMGTEVFHTLKKVLHDKGLSTNVGDEGGFAPNIASNEEAIEIVIKAIEKAGFKPGEDIFIAMDAASSEFYDAKTDKYTFKKSDKRSLSSEEMVDYWAQWAAKYPIISIEDGMAEDDWKGWKGVTDKIGKKVQLVGDDLFVTNVTRLQDGIDKGVANSILVKVNQIGSLTETINAVNLAKNNSYKSVMSHRSGETEDNTIADLAVALNCGQIKTGSASRSDRMAKYNQLIRIEEELGEVAYFPGKKF</sequence>
<evidence type="ECO:0000256" key="15">
    <source>
        <dbReference type="PIRSR" id="PIRSR001400-3"/>
    </source>
</evidence>
<dbReference type="Proteomes" id="UP001319080">
    <property type="component" value="Unassembled WGS sequence"/>
</dbReference>
<dbReference type="Pfam" id="PF00113">
    <property type="entry name" value="Enolase_C"/>
    <property type="match status" value="1"/>
</dbReference>
<evidence type="ECO:0000259" key="17">
    <source>
        <dbReference type="SMART" id="SM01193"/>
    </source>
</evidence>
<accession>A0AAP2GUH4</accession>
<keyword evidence="10 12" id="KW-0456">Lyase</keyword>
<dbReference type="PANTHER" id="PTHR11902:SF1">
    <property type="entry name" value="ENOLASE"/>
    <property type="match status" value="1"/>
</dbReference>
<dbReference type="InterPro" id="IPR020809">
    <property type="entry name" value="Enolase_CS"/>
</dbReference>
<protein>
    <recommendedName>
        <fullName evidence="4 12">Enolase</fullName>
        <ecNumber evidence="3 12">4.2.1.11</ecNumber>
    </recommendedName>
    <alternativeName>
        <fullName evidence="12">2-phospho-D-glycerate hydro-lyase</fullName>
    </alternativeName>
    <alternativeName>
        <fullName evidence="12">2-phosphoglycerate dehydratase</fullName>
    </alternativeName>
</protein>
<dbReference type="GO" id="GO:0000015">
    <property type="term" value="C:phosphopyruvate hydratase complex"/>
    <property type="evidence" value="ECO:0007669"/>
    <property type="project" value="InterPro"/>
</dbReference>
<comment type="cofactor">
    <cofactor evidence="15">
        <name>Mg(2+)</name>
        <dbReference type="ChEBI" id="CHEBI:18420"/>
    </cofactor>
    <text evidence="15">Mg(2+) is required for catalysis and for stabilizing the dimer.</text>
</comment>
<dbReference type="NCBIfam" id="TIGR01060">
    <property type="entry name" value="eno"/>
    <property type="match status" value="1"/>
</dbReference>
<evidence type="ECO:0000256" key="3">
    <source>
        <dbReference type="ARBA" id="ARBA00012058"/>
    </source>
</evidence>
<dbReference type="RefSeq" id="WP_254084515.1">
    <property type="nucleotide sequence ID" value="NZ_JAHESE010000009.1"/>
</dbReference>
<evidence type="ECO:0000256" key="9">
    <source>
        <dbReference type="ARBA" id="ARBA00023152"/>
    </source>
</evidence>
<dbReference type="FunFam" id="3.20.20.120:FF:000001">
    <property type="entry name" value="Enolase"/>
    <property type="match status" value="1"/>
</dbReference>
<evidence type="ECO:0000256" key="7">
    <source>
        <dbReference type="ARBA" id="ARBA00022723"/>
    </source>
</evidence>
<dbReference type="InterPro" id="IPR020811">
    <property type="entry name" value="Enolase_N"/>
</dbReference>
<feature type="binding site" evidence="14">
    <location>
        <position position="391"/>
    </location>
    <ligand>
        <name>substrate</name>
    </ligand>
</feature>
<dbReference type="Pfam" id="PF03952">
    <property type="entry name" value="Enolase_N"/>
    <property type="match status" value="1"/>
</dbReference>
<feature type="binding site" evidence="14">
    <location>
        <position position="155"/>
    </location>
    <ligand>
        <name>substrate</name>
    </ligand>
</feature>
<keyword evidence="19" id="KW-1185">Reference proteome</keyword>
<dbReference type="GO" id="GO:0005576">
    <property type="term" value="C:extracellular region"/>
    <property type="evidence" value="ECO:0007669"/>
    <property type="project" value="UniProtKB-SubCell"/>
</dbReference>
<name>A0AAP2GUH4_9BACT</name>
<proteinExistence type="inferred from homology"/>
<dbReference type="PANTHER" id="PTHR11902">
    <property type="entry name" value="ENOLASE"/>
    <property type="match status" value="1"/>
</dbReference>
<keyword evidence="9 12" id="KW-0324">Glycolysis</keyword>
<keyword evidence="7 12" id="KW-0479">Metal-binding</keyword>
<feature type="binding site" evidence="12">
    <location>
        <position position="370"/>
    </location>
    <ligand>
        <name>(2R)-2-phosphoglycerate</name>
        <dbReference type="ChEBI" id="CHEBI:58289"/>
    </ligand>
</feature>
<dbReference type="SFLD" id="SFLDS00001">
    <property type="entry name" value="Enolase"/>
    <property type="match status" value="1"/>
</dbReference>
<comment type="caution">
    <text evidence="18">The sequence shown here is derived from an EMBL/GenBank/DDBJ whole genome shotgun (WGS) entry which is preliminary data.</text>
</comment>
<keyword evidence="6 12" id="KW-0964">Secreted</keyword>
<feature type="active site" description="Proton donor" evidence="12 13">
    <location>
        <position position="205"/>
    </location>
</feature>
<dbReference type="SFLD" id="SFLDF00002">
    <property type="entry name" value="enolase"/>
    <property type="match status" value="1"/>
</dbReference>
<feature type="binding site" evidence="12">
    <location>
        <position position="340"/>
    </location>
    <ligand>
        <name>(2R)-2-phosphoglycerate</name>
        <dbReference type="ChEBI" id="CHEBI:58289"/>
    </ligand>
</feature>
<comment type="pathway">
    <text evidence="1 12">Carbohydrate degradation; glycolysis; pyruvate from D-glyceraldehyde 3-phosphate: step 4/5.</text>
</comment>
<feature type="binding site" evidence="12">
    <location>
        <position position="163"/>
    </location>
    <ligand>
        <name>(2R)-2-phosphoglycerate</name>
        <dbReference type="ChEBI" id="CHEBI:58289"/>
    </ligand>
</feature>
<evidence type="ECO:0000256" key="14">
    <source>
        <dbReference type="PIRSR" id="PIRSR001400-2"/>
    </source>
</evidence>
<comment type="subcellular location">
    <subcellularLocation>
        <location evidence="12">Cytoplasm</location>
    </subcellularLocation>
    <subcellularLocation>
        <location evidence="12">Secreted</location>
    </subcellularLocation>
    <subcellularLocation>
        <location evidence="12">Cell surface</location>
    </subcellularLocation>
    <text evidence="12">Fractions of enolase are present in both the cytoplasm and on the cell surface.</text>
</comment>
<comment type="catalytic activity">
    <reaction evidence="12">
        <text>(2R)-2-phosphoglycerate = phosphoenolpyruvate + H2O</text>
        <dbReference type="Rhea" id="RHEA:10164"/>
        <dbReference type="ChEBI" id="CHEBI:15377"/>
        <dbReference type="ChEBI" id="CHEBI:58289"/>
        <dbReference type="ChEBI" id="CHEBI:58702"/>
        <dbReference type="EC" id="4.2.1.11"/>
    </reaction>
</comment>
<evidence type="ECO:0000256" key="6">
    <source>
        <dbReference type="ARBA" id="ARBA00022525"/>
    </source>
</evidence>
<dbReference type="AlphaFoldDB" id="A0AAP2GUH4"/>
<dbReference type="InterPro" id="IPR000941">
    <property type="entry name" value="Enolase"/>
</dbReference>
<keyword evidence="5 12" id="KW-0963">Cytoplasm</keyword>
<dbReference type="InterPro" id="IPR029017">
    <property type="entry name" value="Enolase-like_N"/>
</dbReference>
<dbReference type="InterPro" id="IPR036849">
    <property type="entry name" value="Enolase-like_C_sf"/>
</dbReference>
<feature type="domain" description="Enolase C-terminal TIM barrel" evidence="16">
    <location>
        <begin position="139"/>
        <end position="425"/>
    </location>
</feature>
<feature type="binding site" evidence="12 15">
    <location>
        <position position="242"/>
    </location>
    <ligand>
        <name>Mg(2+)</name>
        <dbReference type="ChEBI" id="CHEBI:18420"/>
    </ligand>
</feature>
<dbReference type="Gene3D" id="3.30.390.10">
    <property type="entry name" value="Enolase-like, N-terminal domain"/>
    <property type="match status" value="1"/>
</dbReference>
<comment type="similarity">
    <text evidence="2 12">Belongs to the enolase family.</text>
</comment>
<dbReference type="InterPro" id="IPR020810">
    <property type="entry name" value="Enolase_C"/>
</dbReference>
<dbReference type="PIRSF" id="PIRSF001400">
    <property type="entry name" value="Enolase"/>
    <property type="match status" value="1"/>
</dbReference>
<feature type="binding site" evidence="12 15">
    <location>
        <position position="288"/>
    </location>
    <ligand>
        <name>Mg(2+)</name>
        <dbReference type="ChEBI" id="CHEBI:18420"/>
    </ligand>
</feature>
<dbReference type="PRINTS" id="PR00148">
    <property type="entry name" value="ENOLASE"/>
</dbReference>
<dbReference type="PROSITE" id="PS00164">
    <property type="entry name" value="ENOLASE"/>
    <property type="match status" value="1"/>
</dbReference>